<keyword evidence="4 5" id="KW-0472">Membrane</keyword>
<dbReference type="PRINTS" id="PR00762">
    <property type="entry name" value="CLCHANNEL"/>
</dbReference>
<name>A0A1Y4QZA9_9ENTE</name>
<feature type="transmembrane region" description="Helical" evidence="5">
    <location>
        <begin position="252"/>
        <end position="270"/>
    </location>
</feature>
<sequence>MRGYSLEKMKHVGLVLILSVLIGLSVGALDAGFGRVLDYISIFFHQHKHLLLPFLGFAGMLFVHIQLKYGKDSHLGIGLIFKAGYGEVSKVPKRLVPFAICGTWLTHLFGGSAGREGVAVQIGATVAHAFGRQFQGMNYKRFIVIGMASGFAGLFQTPIAAIFFAMEVLVVGHLTYDVLLPTMVASFTASFTSEFLGLSKFSYHLVLNDRLPWFLIVRLVILGIIFGLVGYLFSRTMRLTRLTLTNHFPNPVWRIGIVGIIVSVLLFVFHDGRYASLGTNLIVDSFYGGTIYPYDWFLKMILTALTLACGFQGGEVLPMFAIGSTLGAALAGIFALPVDFVAALGFASVFGSATNTFLAPIFIGAEVFGFDAIPYFFIVCAIGYLCNGNRSIYSLQKIEKEF</sequence>
<comment type="caution">
    <text evidence="6">The sequence shown here is derived from an EMBL/GenBank/DDBJ whole genome shotgun (WGS) entry which is preliminary data.</text>
</comment>
<feature type="transmembrane region" description="Helical" evidence="5">
    <location>
        <begin position="142"/>
        <end position="166"/>
    </location>
</feature>
<keyword evidence="2 5" id="KW-0812">Transmembrane</keyword>
<evidence type="ECO:0000256" key="2">
    <source>
        <dbReference type="ARBA" id="ARBA00022692"/>
    </source>
</evidence>
<feature type="transmembrane region" description="Helical" evidence="5">
    <location>
        <begin position="357"/>
        <end position="386"/>
    </location>
</feature>
<dbReference type="SUPFAM" id="SSF81340">
    <property type="entry name" value="Clc chloride channel"/>
    <property type="match status" value="1"/>
</dbReference>
<dbReference type="PANTHER" id="PTHR43427:SF12">
    <property type="entry name" value="CHLORIDE TRANSPORTER"/>
    <property type="match status" value="1"/>
</dbReference>
<evidence type="ECO:0000313" key="6">
    <source>
        <dbReference type="EMBL" id="OUQ10609.1"/>
    </source>
</evidence>
<dbReference type="InterPro" id="IPR001807">
    <property type="entry name" value="ClC"/>
</dbReference>
<feature type="transmembrane region" description="Helical" evidence="5">
    <location>
        <begin position="211"/>
        <end position="232"/>
    </location>
</feature>
<organism evidence="6 7">
    <name type="scientific">Enterococcus cecorum</name>
    <dbReference type="NCBI Taxonomy" id="44008"/>
    <lineage>
        <taxon>Bacteria</taxon>
        <taxon>Bacillati</taxon>
        <taxon>Bacillota</taxon>
        <taxon>Bacilli</taxon>
        <taxon>Lactobacillales</taxon>
        <taxon>Enterococcaceae</taxon>
        <taxon>Enterococcus</taxon>
    </lineage>
</organism>
<evidence type="ECO:0000256" key="4">
    <source>
        <dbReference type="ARBA" id="ARBA00023136"/>
    </source>
</evidence>
<proteinExistence type="predicted"/>
<feature type="transmembrane region" description="Helical" evidence="5">
    <location>
        <begin position="49"/>
        <end position="67"/>
    </location>
</feature>
<dbReference type="EMBL" id="NFLC01000008">
    <property type="protein sequence ID" value="OUQ10609.1"/>
    <property type="molecule type" value="Genomic_DNA"/>
</dbReference>
<dbReference type="InterPro" id="IPR014743">
    <property type="entry name" value="Cl-channel_core"/>
</dbReference>
<gene>
    <name evidence="6" type="ORF">B5E88_05210</name>
</gene>
<dbReference type="InterPro" id="IPR050368">
    <property type="entry name" value="ClC-type_chloride_channel"/>
</dbReference>
<dbReference type="GO" id="GO:0015108">
    <property type="term" value="F:chloride transmembrane transporter activity"/>
    <property type="evidence" value="ECO:0007669"/>
    <property type="project" value="InterPro"/>
</dbReference>
<evidence type="ECO:0000256" key="1">
    <source>
        <dbReference type="ARBA" id="ARBA00004141"/>
    </source>
</evidence>
<comment type="subcellular location">
    <subcellularLocation>
        <location evidence="1">Membrane</location>
        <topology evidence="1">Multi-pass membrane protein</topology>
    </subcellularLocation>
</comment>
<dbReference type="Proteomes" id="UP000196074">
    <property type="component" value="Unassembled WGS sequence"/>
</dbReference>
<feature type="transmembrane region" description="Helical" evidence="5">
    <location>
        <begin position="12"/>
        <end position="29"/>
    </location>
</feature>
<evidence type="ECO:0000256" key="3">
    <source>
        <dbReference type="ARBA" id="ARBA00022989"/>
    </source>
</evidence>
<dbReference type="AlphaFoldDB" id="A0A1Y4QZA9"/>
<evidence type="ECO:0000313" key="7">
    <source>
        <dbReference type="Proteomes" id="UP000196074"/>
    </source>
</evidence>
<feature type="transmembrane region" description="Helical" evidence="5">
    <location>
        <begin position="329"/>
        <end position="351"/>
    </location>
</feature>
<dbReference type="Gene3D" id="1.10.3080.10">
    <property type="entry name" value="Clc chloride channel"/>
    <property type="match status" value="1"/>
</dbReference>
<dbReference type="GO" id="GO:0016020">
    <property type="term" value="C:membrane"/>
    <property type="evidence" value="ECO:0007669"/>
    <property type="project" value="UniProtKB-SubCell"/>
</dbReference>
<dbReference type="Pfam" id="PF00654">
    <property type="entry name" value="Voltage_CLC"/>
    <property type="match status" value="1"/>
</dbReference>
<evidence type="ECO:0000256" key="5">
    <source>
        <dbReference type="SAM" id="Phobius"/>
    </source>
</evidence>
<reference evidence="7" key="1">
    <citation type="submission" date="2017-04" db="EMBL/GenBank/DDBJ databases">
        <title>Function of individual gut microbiota members based on whole genome sequencing of pure cultures obtained from chicken caecum.</title>
        <authorList>
            <person name="Medvecky M."/>
            <person name="Cejkova D."/>
            <person name="Polansky O."/>
            <person name="Karasova D."/>
            <person name="Kubasova T."/>
            <person name="Cizek A."/>
            <person name="Rychlik I."/>
        </authorList>
    </citation>
    <scope>NUCLEOTIDE SEQUENCE [LARGE SCALE GENOMIC DNA]</scope>
    <source>
        <strain evidence="7">An144</strain>
    </source>
</reference>
<keyword evidence="3 5" id="KW-1133">Transmembrane helix</keyword>
<dbReference type="PANTHER" id="PTHR43427">
    <property type="entry name" value="CHLORIDE CHANNEL PROTEIN CLC-E"/>
    <property type="match status" value="1"/>
</dbReference>
<protein>
    <submittedName>
        <fullName evidence="6">Voltage-gated chloride channel protein</fullName>
    </submittedName>
</protein>
<feature type="transmembrane region" description="Helical" evidence="5">
    <location>
        <begin position="178"/>
        <end position="199"/>
    </location>
</feature>
<accession>A0A1Y4QZA9</accession>
<feature type="transmembrane region" description="Helical" evidence="5">
    <location>
        <begin position="277"/>
        <end position="294"/>
    </location>
</feature>